<proteinExistence type="predicted"/>
<sequence>MEGSFEINVKQKNEIPDELVGIFERGIKGFYGAGRELMLYLGEQLVNGKNYAYITRCTPATLHPVPYYELIIIYVDREGRASIGRRETIIESSQIGTVGGIICSSSYEASIQENESAESKHLLDLFEKAVSNVSDFYYKADLYLGHKVVQGCKYYYLAEAKDKKGENSIKLLEIYSFMDKIKVSGTKDIL</sequence>
<name>A0A2U4F0D0_9SPIR</name>
<evidence type="ECO:0000313" key="2">
    <source>
        <dbReference type="Proteomes" id="UP000011663"/>
    </source>
</evidence>
<dbReference type="OrthoDB" id="307504at2"/>
<accession>A0A2U4F0D0</accession>
<evidence type="ECO:0000313" key="1">
    <source>
        <dbReference type="EMBL" id="EKV57602.1"/>
    </source>
</evidence>
<dbReference type="STRING" id="1289135.A966_04421"/>
<dbReference type="AlphaFoldDB" id="A0A2U4F0D0"/>
<dbReference type="EMBL" id="ALNZ01000018">
    <property type="protein sequence ID" value="EKV57602.1"/>
    <property type="molecule type" value="Genomic_DNA"/>
</dbReference>
<reference evidence="1 2" key="1">
    <citation type="submission" date="2012-07" db="EMBL/GenBank/DDBJ databases">
        <title>Genome sequence of Brachyspira sp. 30446, isolated from a pig with mucohaemorrhagic colitis.</title>
        <authorList>
            <person name="Rubin J.E."/>
            <person name="Fernando C."/>
            <person name="Harding J.C.S."/>
            <person name="Hill J.E."/>
        </authorList>
    </citation>
    <scope>NUCLEOTIDE SEQUENCE [LARGE SCALE GENOMIC DNA]</scope>
    <source>
        <strain evidence="1 2">30446</strain>
    </source>
</reference>
<protein>
    <submittedName>
        <fullName evidence="1">Uncharacterized protein</fullName>
    </submittedName>
</protein>
<dbReference type="Proteomes" id="UP000011663">
    <property type="component" value="Unassembled WGS sequence"/>
</dbReference>
<organism evidence="1 2">
    <name type="scientific">Brachyspira hampsonii 30446</name>
    <dbReference type="NCBI Taxonomy" id="1289135"/>
    <lineage>
        <taxon>Bacteria</taxon>
        <taxon>Pseudomonadati</taxon>
        <taxon>Spirochaetota</taxon>
        <taxon>Spirochaetia</taxon>
        <taxon>Brachyspirales</taxon>
        <taxon>Brachyspiraceae</taxon>
        <taxon>Brachyspira</taxon>
    </lineage>
</organism>
<gene>
    <name evidence="1" type="ORF">A966_04421</name>
</gene>
<comment type="caution">
    <text evidence="1">The sequence shown here is derived from an EMBL/GenBank/DDBJ whole genome shotgun (WGS) entry which is preliminary data.</text>
</comment>